<keyword evidence="2" id="KW-1185">Reference proteome</keyword>
<sequence length="92" mass="10246">MENTQKSLLTGCNVCGRNHSTESCSFLQELKPVQDTKTPSRARLTLPANLEVQNLADNTTTVLARAPFTRSIQFGPFIAKRTQMLHPAEIFL</sequence>
<dbReference type="Gene3D" id="2.170.270.10">
    <property type="entry name" value="SET domain"/>
    <property type="match status" value="1"/>
</dbReference>
<evidence type="ECO:0000313" key="1">
    <source>
        <dbReference type="EMBL" id="KAJ9582555.1"/>
    </source>
</evidence>
<comment type="caution">
    <text evidence="1">The sequence shown here is derived from an EMBL/GenBank/DDBJ whole genome shotgun (WGS) entry which is preliminary data.</text>
</comment>
<reference evidence="1" key="1">
    <citation type="journal article" date="2023" name="IScience">
        <title>Live-bearing cockroach genome reveals convergent evolutionary mechanisms linked to viviparity in insects and beyond.</title>
        <authorList>
            <person name="Fouks B."/>
            <person name="Harrison M.C."/>
            <person name="Mikhailova A.A."/>
            <person name="Marchal E."/>
            <person name="English S."/>
            <person name="Carruthers M."/>
            <person name="Jennings E.C."/>
            <person name="Chiamaka E.L."/>
            <person name="Frigard R.A."/>
            <person name="Pippel M."/>
            <person name="Attardo G.M."/>
            <person name="Benoit J.B."/>
            <person name="Bornberg-Bauer E."/>
            <person name="Tobe S.S."/>
        </authorList>
    </citation>
    <scope>NUCLEOTIDE SEQUENCE</scope>
    <source>
        <strain evidence="1">Stay&amp;Tobe</strain>
    </source>
</reference>
<gene>
    <name evidence="1" type="ORF">L9F63_003113</name>
</gene>
<reference evidence="1" key="2">
    <citation type="submission" date="2023-05" db="EMBL/GenBank/DDBJ databases">
        <authorList>
            <person name="Fouks B."/>
        </authorList>
    </citation>
    <scope>NUCLEOTIDE SEQUENCE</scope>
    <source>
        <strain evidence="1">Stay&amp;Tobe</strain>
        <tissue evidence="1">Testes</tissue>
    </source>
</reference>
<evidence type="ECO:0000313" key="2">
    <source>
        <dbReference type="Proteomes" id="UP001233999"/>
    </source>
</evidence>
<accession>A0AAD7ZLG3</accession>
<dbReference type="InterPro" id="IPR046341">
    <property type="entry name" value="SET_dom_sf"/>
</dbReference>
<organism evidence="1 2">
    <name type="scientific">Diploptera punctata</name>
    <name type="common">Pacific beetle cockroach</name>
    <dbReference type="NCBI Taxonomy" id="6984"/>
    <lineage>
        <taxon>Eukaryota</taxon>
        <taxon>Metazoa</taxon>
        <taxon>Ecdysozoa</taxon>
        <taxon>Arthropoda</taxon>
        <taxon>Hexapoda</taxon>
        <taxon>Insecta</taxon>
        <taxon>Pterygota</taxon>
        <taxon>Neoptera</taxon>
        <taxon>Polyneoptera</taxon>
        <taxon>Dictyoptera</taxon>
        <taxon>Blattodea</taxon>
        <taxon>Blaberoidea</taxon>
        <taxon>Blaberidae</taxon>
        <taxon>Diplopterinae</taxon>
        <taxon>Diploptera</taxon>
    </lineage>
</organism>
<dbReference type="EMBL" id="JASPKZ010007795">
    <property type="protein sequence ID" value="KAJ9582555.1"/>
    <property type="molecule type" value="Genomic_DNA"/>
</dbReference>
<dbReference type="Proteomes" id="UP001233999">
    <property type="component" value="Unassembled WGS sequence"/>
</dbReference>
<protein>
    <submittedName>
        <fullName evidence="1">Uncharacterized protein</fullName>
    </submittedName>
</protein>
<name>A0AAD7ZLG3_DIPPU</name>
<proteinExistence type="predicted"/>
<dbReference type="AlphaFoldDB" id="A0AAD7ZLG3"/>